<reference evidence="2 4" key="2">
    <citation type="journal article" date="2014" name="BMC Genomics">
        <title>An improved genome release (version Mt4.0) for the model legume Medicago truncatula.</title>
        <authorList>
            <person name="Tang H."/>
            <person name="Krishnakumar V."/>
            <person name="Bidwell S."/>
            <person name="Rosen B."/>
            <person name="Chan A."/>
            <person name="Zhou S."/>
            <person name="Gentzbittel L."/>
            <person name="Childs K.L."/>
            <person name="Yandell M."/>
            <person name="Gundlach H."/>
            <person name="Mayer K.F."/>
            <person name="Schwartz D.C."/>
            <person name="Town C.D."/>
        </authorList>
    </citation>
    <scope>GENOME REANNOTATION</scope>
    <source>
        <strain evidence="3 4">cv. Jemalong A17</strain>
    </source>
</reference>
<evidence type="ECO:0000259" key="1">
    <source>
        <dbReference type="Pfam" id="PF00190"/>
    </source>
</evidence>
<dbReference type="Proteomes" id="UP000002051">
    <property type="component" value="Chromosome 4"/>
</dbReference>
<dbReference type="AlphaFoldDB" id="G7JQN7"/>
<evidence type="ECO:0000313" key="3">
    <source>
        <dbReference type="EnsemblPlants" id="AES89539"/>
    </source>
</evidence>
<dbReference type="EMBL" id="CM001220">
    <property type="protein sequence ID" value="AES89539.1"/>
    <property type="molecule type" value="Genomic_DNA"/>
</dbReference>
<reference evidence="2 4" key="1">
    <citation type="journal article" date="2011" name="Nature">
        <title>The Medicago genome provides insight into the evolution of rhizobial symbioses.</title>
        <authorList>
            <person name="Young N.D."/>
            <person name="Debelle F."/>
            <person name="Oldroyd G.E."/>
            <person name="Geurts R."/>
            <person name="Cannon S.B."/>
            <person name="Udvardi M.K."/>
            <person name="Benedito V.A."/>
            <person name="Mayer K.F."/>
            <person name="Gouzy J."/>
            <person name="Schoof H."/>
            <person name="Van de Peer Y."/>
            <person name="Proost S."/>
            <person name="Cook D.R."/>
            <person name="Meyers B.C."/>
            <person name="Spannagl M."/>
            <person name="Cheung F."/>
            <person name="De Mita S."/>
            <person name="Krishnakumar V."/>
            <person name="Gundlach H."/>
            <person name="Zhou S."/>
            <person name="Mudge J."/>
            <person name="Bharti A.K."/>
            <person name="Murray J.D."/>
            <person name="Naoumkina M.A."/>
            <person name="Rosen B."/>
            <person name="Silverstein K.A."/>
            <person name="Tang H."/>
            <person name="Rombauts S."/>
            <person name="Zhao P.X."/>
            <person name="Zhou P."/>
            <person name="Barbe V."/>
            <person name="Bardou P."/>
            <person name="Bechner M."/>
            <person name="Bellec A."/>
            <person name="Berger A."/>
            <person name="Berges H."/>
            <person name="Bidwell S."/>
            <person name="Bisseling T."/>
            <person name="Choisne N."/>
            <person name="Couloux A."/>
            <person name="Denny R."/>
            <person name="Deshpande S."/>
            <person name="Dai X."/>
            <person name="Doyle J.J."/>
            <person name="Dudez A.M."/>
            <person name="Farmer A.D."/>
            <person name="Fouteau S."/>
            <person name="Franken C."/>
            <person name="Gibelin C."/>
            <person name="Gish J."/>
            <person name="Goldstein S."/>
            <person name="Gonzalez A.J."/>
            <person name="Green P.J."/>
            <person name="Hallab A."/>
            <person name="Hartog M."/>
            <person name="Hua A."/>
            <person name="Humphray S.J."/>
            <person name="Jeong D.H."/>
            <person name="Jing Y."/>
            <person name="Jocker A."/>
            <person name="Kenton S.M."/>
            <person name="Kim D.J."/>
            <person name="Klee K."/>
            <person name="Lai H."/>
            <person name="Lang C."/>
            <person name="Lin S."/>
            <person name="Macmil S.L."/>
            <person name="Magdelenat G."/>
            <person name="Matthews L."/>
            <person name="McCorrison J."/>
            <person name="Monaghan E.L."/>
            <person name="Mun J.H."/>
            <person name="Najar F.Z."/>
            <person name="Nicholson C."/>
            <person name="Noirot C."/>
            <person name="O'Bleness M."/>
            <person name="Paule C.R."/>
            <person name="Poulain J."/>
            <person name="Prion F."/>
            <person name="Qin B."/>
            <person name="Qu C."/>
            <person name="Retzel E.F."/>
            <person name="Riddle C."/>
            <person name="Sallet E."/>
            <person name="Samain S."/>
            <person name="Samson N."/>
            <person name="Sanders I."/>
            <person name="Saurat O."/>
            <person name="Scarpelli C."/>
            <person name="Schiex T."/>
            <person name="Segurens B."/>
            <person name="Severin A.J."/>
            <person name="Sherrier D.J."/>
            <person name="Shi R."/>
            <person name="Sims S."/>
            <person name="Singer S.R."/>
            <person name="Sinharoy S."/>
            <person name="Sterck L."/>
            <person name="Viollet A."/>
            <person name="Wang B.B."/>
            <person name="Wang K."/>
            <person name="Wang M."/>
            <person name="Wang X."/>
            <person name="Warfsmann J."/>
            <person name="Weissenbach J."/>
            <person name="White D.D."/>
            <person name="White J.D."/>
            <person name="Wiley G.B."/>
            <person name="Wincker P."/>
            <person name="Xing Y."/>
            <person name="Yang L."/>
            <person name="Yao Z."/>
            <person name="Ying F."/>
            <person name="Zhai J."/>
            <person name="Zhou L."/>
            <person name="Zuber A."/>
            <person name="Denarie J."/>
            <person name="Dixon R.A."/>
            <person name="May G.D."/>
            <person name="Schwartz D.C."/>
            <person name="Rogers J."/>
            <person name="Quetier F."/>
            <person name="Town C.D."/>
            <person name="Roe B.A."/>
        </authorList>
    </citation>
    <scope>NUCLEOTIDE SEQUENCE [LARGE SCALE GENOMIC DNA]</scope>
    <source>
        <strain evidence="2">A17</strain>
        <strain evidence="3 4">cv. Jemalong A17</strain>
    </source>
</reference>
<dbReference type="InterPro" id="IPR014710">
    <property type="entry name" value="RmlC-like_jellyroll"/>
</dbReference>
<dbReference type="Pfam" id="PF00190">
    <property type="entry name" value="Cupin_1"/>
    <property type="match status" value="1"/>
</dbReference>
<dbReference type="EnsemblPlants" id="AES89539">
    <property type="protein sequence ID" value="AES89539"/>
    <property type="gene ID" value="MTR_4g076710"/>
</dbReference>
<accession>G7JQN7</accession>
<reference evidence="3" key="3">
    <citation type="submission" date="2015-04" db="UniProtKB">
        <authorList>
            <consortium name="EnsemblPlants"/>
        </authorList>
    </citation>
    <scope>IDENTIFICATION</scope>
    <source>
        <strain evidence="3">cv. Jemalong A17</strain>
    </source>
</reference>
<dbReference type="InterPro" id="IPR011051">
    <property type="entry name" value="RmlC_Cupin_sf"/>
</dbReference>
<evidence type="ECO:0000313" key="2">
    <source>
        <dbReference type="EMBL" id="AES89539.1"/>
    </source>
</evidence>
<keyword evidence="4" id="KW-1185">Reference proteome</keyword>
<dbReference type="Gene3D" id="2.60.120.10">
    <property type="entry name" value="Jelly Rolls"/>
    <property type="match status" value="1"/>
</dbReference>
<protein>
    <submittedName>
        <fullName evidence="2">Cupin protein</fullName>
    </submittedName>
</protein>
<sequence>MILPNTGKEVVLKLKQGDIVTVPIGAVSWWFNDGDSDLNFILVTNPYECIL</sequence>
<name>G7JQN7_MEDTR</name>
<organism evidence="2 4">
    <name type="scientific">Medicago truncatula</name>
    <name type="common">Barrel medic</name>
    <name type="synonym">Medicago tribuloides</name>
    <dbReference type="NCBI Taxonomy" id="3880"/>
    <lineage>
        <taxon>Eukaryota</taxon>
        <taxon>Viridiplantae</taxon>
        <taxon>Streptophyta</taxon>
        <taxon>Embryophyta</taxon>
        <taxon>Tracheophyta</taxon>
        <taxon>Spermatophyta</taxon>
        <taxon>Magnoliopsida</taxon>
        <taxon>eudicotyledons</taxon>
        <taxon>Gunneridae</taxon>
        <taxon>Pentapetalae</taxon>
        <taxon>rosids</taxon>
        <taxon>fabids</taxon>
        <taxon>Fabales</taxon>
        <taxon>Fabaceae</taxon>
        <taxon>Papilionoideae</taxon>
        <taxon>50 kb inversion clade</taxon>
        <taxon>NPAAA clade</taxon>
        <taxon>Hologalegina</taxon>
        <taxon>IRL clade</taxon>
        <taxon>Trifolieae</taxon>
        <taxon>Medicago</taxon>
    </lineage>
</organism>
<dbReference type="InterPro" id="IPR006045">
    <property type="entry name" value="Cupin_1"/>
</dbReference>
<dbReference type="PaxDb" id="3880-AES89539"/>
<dbReference type="SUPFAM" id="SSF51182">
    <property type="entry name" value="RmlC-like cupins"/>
    <property type="match status" value="1"/>
</dbReference>
<gene>
    <name evidence="2" type="ordered locus">MTR_4g076710</name>
</gene>
<proteinExistence type="predicted"/>
<dbReference type="HOGENOM" id="CLU_3109427_0_0_1"/>
<feature type="domain" description="Cupin type-1" evidence="1">
    <location>
        <begin position="8"/>
        <end position="43"/>
    </location>
</feature>
<evidence type="ECO:0000313" key="4">
    <source>
        <dbReference type="Proteomes" id="UP000002051"/>
    </source>
</evidence>